<evidence type="ECO:0000313" key="4">
    <source>
        <dbReference type="Proteomes" id="UP001500962"/>
    </source>
</evidence>
<dbReference type="Pfam" id="PF19096">
    <property type="entry name" value="DUF5784"/>
    <property type="match status" value="1"/>
</dbReference>
<dbReference type="EMBL" id="BAAADN010000087">
    <property type="protein sequence ID" value="GAA0476146.1"/>
    <property type="molecule type" value="Genomic_DNA"/>
</dbReference>
<protein>
    <submittedName>
        <fullName evidence="1">DUF5784 family protein</fullName>
    </submittedName>
</protein>
<proteinExistence type="predicted"/>
<dbReference type="Proteomes" id="UP000830542">
    <property type="component" value="Chromosome"/>
</dbReference>
<gene>
    <name evidence="1" type="ORF">GCM10008985_35590</name>
    <name evidence="2" type="ORF">MUK72_03550</name>
</gene>
<dbReference type="KEGG" id="hdo:MUK72_03550"/>
<keyword evidence="3" id="KW-1185">Reference proteome</keyword>
<reference evidence="1" key="3">
    <citation type="submission" date="2023-12" db="EMBL/GenBank/DDBJ databases">
        <authorList>
            <person name="Sun Q."/>
            <person name="Inoue M."/>
        </authorList>
    </citation>
    <scope>NUCLEOTIDE SEQUENCE</scope>
    <source>
        <strain evidence="1">JCM 12289</strain>
    </source>
</reference>
<reference evidence="2" key="2">
    <citation type="submission" date="2022-04" db="EMBL/GenBank/DDBJ databases">
        <title>Sequencing and genomic assembly of Halococcus dombrowskii.</title>
        <authorList>
            <person name="Lim S.W."/>
            <person name="MacLea K.S."/>
        </authorList>
    </citation>
    <scope>NUCLEOTIDE SEQUENCE</scope>
    <source>
        <strain evidence="2">H4</strain>
    </source>
</reference>
<reference evidence="1" key="1">
    <citation type="journal article" date="2014" name="Int. J. Syst. Evol. Microbiol.">
        <title>Complete genome sequence of Corynebacterium casei LMG S-19264T (=DSM 44701T), isolated from a smear-ripened cheese.</title>
        <authorList>
            <consortium name="US DOE Joint Genome Institute (JGI-PGF)"/>
            <person name="Walter F."/>
            <person name="Albersmeier A."/>
            <person name="Kalinowski J."/>
            <person name="Ruckert C."/>
        </authorList>
    </citation>
    <scope>NUCLEOTIDE SEQUENCE</scope>
    <source>
        <strain evidence="1">JCM 12289</strain>
    </source>
</reference>
<evidence type="ECO:0000313" key="3">
    <source>
        <dbReference type="Proteomes" id="UP000830542"/>
    </source>
</evidence>
<dbReference type="GeneID" id="71760892"/>
<evidence type="ECO:0000313" key="1">
    <source>
        <dbReference type="EMBL" id="GAA0476146.1"/>
    </source>
</evidence>
<dbReference type="InterPro" id="IPR043953">
    <property type="entry name" value="DUF5784"/>
</dbReference>
<dbReference type="RefSeq" id="WP_244704014.1">
    <property type="nucleotide sequence ID" value="NZ_BAAADN010000087.1"/>
</dbReference>
<dbReference type="EMBL" id="CP095005">
    <property type="protein sequence ID" value="UOO95791.1"/>
    <property type="molecule type" value="Genomic_DNA"/>
</dbReference>
<sequence>MAGPLRFRRSHDHWDLARLRRDLHEPLDASIGARLTTPWFKPPRGYTGRRLEMDNGDRALFLWNDDAFWLGNTQTPEALWRTEKYDFTEVPYPVSRWAQRELLAELKLQDPWLARYEHLSWFFLPVFFSKDGRESTRTFFADHAAGFPDADRDAALGFYERFLSTGALDDYRYTMASKLGTSERLDRTRMSATMAEFNAAKLLTDAGYAVRPEIELDSGYALDFQATRNDEGTLVEVTRPSRPTGRAADTPTAAARETALSKTDGQLAAHPETVLFVDCSSFRDDEWAALTGEQSGVGYRPTVVFRARPDGSITGYCDGEMPLDLTAAGIDP</sequence>
<dbReference type="AlphaFoldDB" id="A0AAV3SKN1"/>
<accession>A0AAV3SKN1</accession>
<dbReference type="Proteomes" id="UP001500962">
    <property type="component" value="Unassembled WGS sequence"/>
</dbReference>
<organism evidence="1 4">
    <name type="scientific">Halococcus dombrowskii</name>
    <dbReference type="NCBI Taxonomy" id="179637"/>
    <lineage>
        <taxon>Archaea</taxon>
        <taxon>Methanobacteriati</taxon>
        <taxon>Methanobacteriota</taxon>
        <taxon>Stenosarchaea group</taxon>
        <taxon>Halobacteria</taxon>
        <taxon>Halobacteriales</taxon>
        <taxon>Halococcaceae</taxon>
        <taxon>Halococcus</taxon>
    </lineage>
</organism>
<evidence type="ECO:0000313" key="2">
    <source>
        <dbReference type="EMBL" id="UOO95791.1"/>
    </source>
</evidence>
<name>A0AAV3SKN1_HALDO</name>